<sequence length="105" mass="11587">MLSALDFTIITTAVPDIVNTHLHVRRWICLSGECVYAGLRIRHAAQMNAANGYLAGQIGSQLAGEFNGDLASSNVEIIRSLEGNRQALVRKTYFRALRAVWVMVN</sequence>
<evidence type="ECO:0000313" key="2">
    <source>
        <dbReference type="Proteomes" id="UP000248423"/>
    </source>
</evidence>
<dbReference type="VEuPathDB" id="FungiDB:BO78DRAFT_419990"/>
<gene>
    <name evidence="1" type="ORF">BO78DRAFT_419990</name>
</gene>
<reference evidence="1 2" key="1">
    <citation type="submission" date="2018-02" db="EMBL/GenBank/DDBJ databases">
        <title>The genomes of Aspergillus section Nigri reveals drivers in fungal speciation.</title>
        <authorList>
            <consortium name="DOE Joint Genome Institute"/>
            <person name="Vesth T.C."/>
            <person name="Nybo J."/>
            <person name="Theobald S."/>
            <person name="Brandl J."/>
            <person name="Frisvad J.C."/>
            <person name="Nielsen K.F."/>
            <person name="Lyhne E.K."/>
            <person name="Kogle M.E."/>
            <person name="Kuo A."/>
            <person name="Riley R."/>
            <person name="Clum A."/>
            <person name="Nolan M."/>
            <person name="Lipzen A."/>
            <person name="Salamov A."/>
            <person name="Henrissat B."/>
            <person name="Wiebenga A."/>
            <person name="De vries R.P."/>
            <person name="Grigoriev I.V."/>
            <person name="Mortensen U.H."/>
            <person name="Andersen M.R."/>
            <person name="Baker S.E."/>
        </authorList>
    </citation>
    <scope>NUCLEOTIDE SEQUENCE [LARGE SCALE GENOMIC DNA]</scope>
    <source>
        <strain evidence="1 2">CBS 121057</strain>
    </source>
</reference>
<protein>
    <submittedName>
        <fullName evidence="1">Uncharacterized protein</fullName>
    </submittedName>
</protein>
<dbReference type="OrthoDB" id="10021397at2759"/>
<proteinExistence type="predicted"/>
<name>A0A319E508_ASPSB</name>
<accession>A0A319E508</accession>
<evidence type="ECO:0000313" key="1">
    <source>
        <dbReference type="EMBL" id="PYI05132.1"/>
    </source>
</evidence>
<organism evidence="1 2">
    <name type="scientific">Aspergillus sclerotiicarbonarius (strain CBS 121057 / IBT 28362)</name>
    <dbReference type="NCBI Taxonomy" id="1448318"/>
    <lineage>
        <taxon>Eukaryota</taxon>
        <taxon>Fungi</taxon>
        <taxon>Dikarya</taxon>
        <taxon>Ascomycota</taxon>
        <taxon>Pezizomycotina</taxon>
        <taxon>Eurotiomycetes</taxon>
        <taxon>Eurotiomycetidae</taxon>
        <taxon>Eurotiales</taxon>
        <taxon>Aspergillaceae</taxon>
        <taxon>Aspergillus</taxon>
        <taxon>Aspergillus subgen. Circumdati</taxon>
    </lineage>
</organism>
<dbReference type="Proteomes" id="UP000248423">
    <property type="component" value="Unassembled WGS sequence"/>
</dbReference>
<dbReference type="AlphaFoldDB" id="A0A319E508"/>
<keyword evidence="2" id="KW-1185">Reference proteome</keyword>
<dbReference type="EMBL" id="KZ826361">
    <property type="protein sequence ID" value="PYI05132.1"/>
    <property type="molecule type" value="Genomic_DNA"/>
</dbReference>